<evidence type="ECO:0000313" key="2">
    <source>
        <dbReference type="Proteomes" id="UP001234297"/>
    </source>
</evidence>
<accession>A0ACC2KKZ6</accession>
<sequence length="123" mass="12950">MLLPRSSSPSRSRYHLPHLRPLPLVAPPSSLRCQTPDQRARRSRSLAPGPDDEVKTAGLEGAAEVCDGFYKEGGVVGAGAVEAGDKPTKVVGVEAKEGEEGKGVGLDYGGAVEAEGVGWRWQE</sequence>
<dbReference type="Proteomes" id="UP001234297">
    <property type="component" value="Chromosome 10"/>
</dbReference>
<dbReference type="EMBL" id="CM056818">
    <property type="protein sequence ID" value="KAJ8621795.1"/>
    <property type="molecule type" value="Genomic_DNA"/>
</dbReference>
<proteinExistence type="predicted"/>
<evidence type="ECO:0000313" key="1">
    <source>
        <dbReference type="EMBL" id="KAJ8621795.1"/>
    </source>
</evidence>
<reference evidence="1 2" key="1">
    <citation type="journal article" date="2022" name="Hortic Res">
        <title>A haplotype resolved chromosomal level avocado genome allows analysis of novel avocado genes.</title>
        <authorList>
            <person name="Nath O."/>
            <person name="Fletcher S.J."/>
            <person name="Hayward A."/>
            <person name="Shaw L.M."/>
            <person name="Masouleh A.K."/>
            <person name="Furtado A."/>
            <person name="Henry R.J."/>
            <person name="Mitter N."/>
        </authorList>
    </citation>
    <scope>NUCLEOTIDE SEQUENCE [LARGE SCALE GENOMIC DNA]</scope>
    <source>
        <strain evidence="2">cv. Hass</strain>
    </source>
</reference>
<organism evidence="1 2">
    <name type="scientific">Persea americana</name>
    <name type="common">Avocado</name>
    <dbReference type="NCBI Taxonomy" id="3435"/>
    <lineage>
        <taxon>Eukaryota</taxon>
        <taxon>Viridiplantae</taxon>
        <taxon>Streptophyta</taxon>
        <taxon>Embryophyta</taxon>
        <taxon>Tracheophyta</taxon>
        <taxon>Spermatophyta</taxon>
        <taxon>Magnoliopsida</taxon>
        <taxon>Magnoliidae</taxon>
        <taxon>Laurales</taxon>
        <taxon>Lauraceae</taxon>
        <taxon>Persea</taxon>
    </lineage>
</organism>
<gene>
    <name evidence="1" type="ORF">MRB53_030324</name>
</gene>
<keyword evidence="2" id="KW-1185">Reference proteome</keyword>
<protein>
    <submittedName>
        <fullName evidence="1">Uncharacterized protein</fullName>
    </submittedName>
</protein>
<comment type="caution">
    <text evidence="1">The sequence shown here is derived from an EMBL/GenBank/DDBJ whole genome shotgun (WGS) entry which is preliminary data.</text>
</comment>
<name>A0ACC2KKZ6_PERAE</name>